<dbReference type="Proteomes" id="UP001500622">
    <property type="component" value="Unassembled WGS sequence"/>
</dbReference>
<dbReference type="PANTHER" id="PTHR30502">
    <property type="entry name" value="2-KETO-3-DEOXY-L-RHAMNONATE ALDOLASE"/>
    <property type="match status" value="1"/>
</dbReference>
<accession>A0ABP8LG84</accession>
<evidence type="ECO:0000256" key="2">
    <source>
        <dbReference type="ARBA" id="ARBA00022723"/>
    </source>
</evidence>
<dbReference type="EMBL" id="BAABGN010000012">
    <property type="protein sequence ID" value="GAA4428552.1"/>
    <property type="molecule type" value="Genomic_DNA"/>
</dbReference>
<comment type="similarity">
    <text evidence="1">Belongs to the HpcH/HpaI aldolase family.</text>
</comment>
<dbReference type="RefSeq" id="WP_345217061.1">
    <property type="nucleotide sequence ID" value="NZ_BAABGN010000012.1"/>
</dbReference>
<protein>
    <submittedName>
        <fullName evidence="5">Aldolase/citrate lyase family protein</fullName>
    </submittedName>
</protein>
<dbReference type="PANTHER" id="PTHR30502:SF0">
    <property type="entry name" value="PHOSPHOENOLPYRUVATE CARBOXYLASE FAMILY PROTEIN"/>
    <property type="match status" value="1"/>
</dbReference>
<dbReference type="InterPro" id="IPR005000">
    <property type="entry name" value="Aldolase/citrate-lyase_domain"/>
</dbReference>
<organism evidence="5 6">
    <name type="scientific">Georgenia halophila</name>
    <dbReference type="NCBI Taxonomy" id="620889"/>
    <lineage>
        <taxon>Bacteria</taxon>
        <taxon>Bacillati</taxon>
        <taxon>Actinomycetota</taxon>
        <taxon>Actinomycetes</taxon>
        <taxon>Micrococcales</taxon>
        <taxon>Bogoriellaceae</taxon>
        <taxon>Georgenia</taxon>
    </lineage>
</organism>
<keyword evidence="2" id="KW-0479">Metal-binding</keyword>
<dbReference type="SUPFAM" id="SSF51621">
    <property type="entry name" value="Phosphoenolpyruvate/pyruvate domain"/>
    <property type="match status" value="1"/>
</dbReference>
<feature type="domain" description="HpcH/HpaI aldolase/citrate lyase" evidence="4">
    <location>
        <begin position="15"/>
        <end position="241"/>
    </location>
</feature>
<evidence type="ECO:0000256" key="3">
    <source>
        <dbReference type="ARBA" id="ARBA00023239"/>
    </source>
</evidence>
<name>A0ABP8LG84_9MICO</name>
<dbReference type="InterPro" id="IPR015813">
    <property type="entry name" value="Pyrv/PenolPyrv_kinase-like_dom"/>
</dbReference>
<dbReference type="Gene3D" id="3.20.20.60">
    <property type="entry name" value="Phosphoenolpyruvate-binding domains"/>
    <property type="match status" value="1"/>
</dbReference>
<comment type="caution">
    <text evidence="5">The sequence shown here is derived from an EMBL/GenBank/DDBJ whole genome shotgun (WGS) entry which is preliminary data.</text>
</comment>
<evidence type="ECO:0000313" key="5">
    <source>
        <dbReference type="EMBL" id="GAA4428552.1"/>
    </source>
</evidence>
<evidence type="ECO:0000259" key="4">
    <source>
        <dbReference type="Pfam" id="PF03328"/>
    </source>
</evidence>
<keyword evidence="3 5" id="KW-0456">Lyase</keyword>
<evidence type="ECO:0000313" key="6">
    <source>
        <dbReference type="Proteomes" id="UP001500622"/>
    </source>
</evidence>
<keyword evidence="6" id="KW-1185">Reference proteome</keyword>
<dbReference type="InterPro" id="IPR040442">
    <property type="entry name" value="Pyrv_kinase-like_dom_sf"/>
</dbReference>
<gene>
    <name evidence="5" type="ORF">GCM10023169_29780</name>
</gene>
<proteinExistence type="inferred from homology"/>
<dbReference type="GO" id="GO:0016829">
    <property type="term" value="F:lyase activity"/>
    <property type="evidence" value="ECO:0007669"/>
    <property type="project" value="UniProtKB-KW"/>
</dbReference>
<sequence>MQNLSARFRRRERVIGYWSVLDAPVAVEWLSTVGYDYIAVDAQHGLLGYSGMLADLMAVDAGAQKTGTVGLVRVRANTPADIGVALDAGASGVIVPMINSAEEAKAAVASAMYPPFGERSFGPMRSRLRIGPEPAVANANVAVLVMIETARGLDHLPEIAAVPGISGLYVGPSDLALGLGASHPKDPAVADDFERALVQVRDVASEVGIAAVIHTPDGRTAHRRLAQGFTGVTIASDLTHLEAAARNHLTIASATE</sequence>
<dbReference type="Pfam" id="PF03328">
    <property type="entry name" value="HpcH_HpaI"/>
    <property type="match status" value="1"/>
</dbReference>
<reference evidence="6" key="1">
    <citation type="journal article" date="2019" name="Int. J. Syst. Evol. Microbiol.">
        <title>The Global Catalogue of Microorganisms (GCM) 10K type strain sequencing project: providing services to taxonomists for standard genome sequencing and annotation.</title>
        <authorList>
            <consortium name="The Broad Institute Genomics Platform"/>
            <consortium name="The Broad Institute Genome Sequencing Center for Infectious Disease"/>
            <person name="Wu L."/>
            <person name="Ma J."/>
        </authorList>
    </citation>
    <scope>NUCLEOTIDE SEQUENCE [LARGE SCALE GENOMIC DNA]</scope>
    <source>
        <strain evidence="6">JCM 17810</strain>
    </source>
</reference>
<evidence type="ECO:0000256" key="1">
    <source>
        <dbReference type="ARBA" id="ARBA00005568"/>
    </source>
</evidence>
<dbReference type="InterPro" id="IPR050251">
    <property type="entry name" value="HpcH-HpaI_aldolase"/>
</dbReference>